<dbReference type="GO" id="GO:0022900">
    <property type="term" value="P:electron transport chain"/>
    <property type="evidence" value="ECO:0007669"/>
    <property type="project" value="InterPro"/>
</dbReference>
<feature type="chain" id="PRO_5015909032" evidence="8">
    <location>
        <begin position="28"/>
        <end position="160"/>
    </location>
</feature>
<dbReference type="InterPro" id="IPR002321">
    <property type="entry name" value="Cyt_c_II"/>
</dbReference>
<dbReference type="OrthoDB" id="5520910at2"/>
<evidence type="ECO:0000256" key="1">
    <source>
        <dbReference type="ARBA" id="ARBA00022448"/>
    </source>
</evidence>
<dbReference type="SUPFAM" id="SSF47175">
    <property type="entry name" value="Cytochromes"/>
    <property type="match status" value="1"/>
</dbReference>
<evidence type="ECO:0000256" key="4">
    <source>
        <dbReference type="ARBA" id="ARBA00022982"/>
    </source>
</evidence>
<sequence>MAQVHSNKSLKSIFGITLMAAALGLTACSTATESDSSPDIQARQDSMKNWGDAMGVMGDMAKAPDTFDADVVKEQAAFLAEDSSMPWSHFENQEDMGNATEAVWSNADGFRAEADNFQKVTAELSAAAQTATSMDDIKPAFSQVGASCKSCHTDFRAKDE</sequence>
<organism evidence="9 10">
    <name type="scientific">Psychrobacter fozii</name>
    <dbReference type="NCBI Taxonomy" id="198480"/>
    <lineage>
        <taxon>Bacteria</taxon>
        <taxon>Pseudomonadati</taxon>
        <taxon>Pseudomonadota</taxon>
        <taxon>Gammaproteobacteria</taxon>
        <taxon>Moraxellales</taxon>
        <taxon>Moraxellaceae</taxon>
        <taxon>Psychrobacter</taxon>
    </lineage>
</organism>
<keyword evidence="3 6" id="KW-0479">Metal-binding</keyword>
<name>A0A2V4UPG0_9GAMM</name>
<feature type="binding site" description="covalent" evidence="7">
    <location>
        <position position="148"/>
    </location>
    <ligand>
        <name>heme c</name>
        <dbReference type="ChEBI" id="CHEBI:61717"/>
    </ligand>
</feature>
<dbReference type="Gene3D" id="1.20.120.10">
    <property type="entry name" value="Cytochrome c/b562"/>
    <property type="match status" value="1"/>
</dbReference>
<feature type="signal peptide" evidence="8">
    <location>
        <begin position="1"/>
        <end position="27"/>
    </location>
</feature>
<dbReference type="Proteomes" id="UP000247746">
    <property type="component" value="Unassembled WGS sequence"/>
</dbReference>
<reference evidence="9 10" key="1">
    <citation type="submission" date="2018-06" db="EMBL/GenBank/DDBJ databases">
        <title>Genomic Encyclopedia of Type Strains, Phase III (KMG-III): the genomes of soil and plant-associated and newly described type strains.</title>
        <authorList>
            <person name="Whitman W."/>
        </authorList>
    </citation>
    <scope>NUCLEOTIDE SEQUENCE [LARGE SCALE GENOMIC DNA]</scope>
    <source>
        <strain evidence="9 10">CECT 5889</strain>
    </source>
</reference>
<comment type="caution">
    <text evidence="9">The sequence shown here is derived from an EMBL/GenBank/DDBJ whole genome shotgun (WGS) entry which is preliminary data.</text>
</comment>
<dbReference type="Pfam" id="PF01322">
    <property type="entry name" value="Cytochrom_C_2"/>
    <property type="match status" value="1"/>
</dbReference>
<evidence type="ECO:0000256" key="2">
    <source>
        <dbReference type="ARBA" id="ARBA00022617"/>
    </source>
</evidence>
<dbReference type="GO" id="GO:0020037">
    <property type="term" value="F:heme binding"/>
    <property type="evidence" value="ECO:0007669"/>
    <property type="project" value="InterPro"/>
</dbReference>
<keyword evidence="8" id="KW-0732">Signal</keyword>
<dbReference type="RefSeq" id="WP_110921874.1">
    <property type="nucleotide sequence ID" value="NZ_QJSU01000001.1"/>
</dbReference>
<keyword evidence="5 6" id="KW-0408">Iron</keyword>
<keyword evidence="4" id="KW-0249">Electron transport</keyword>
<gene>
    <name evidence="9" type="ORF">DFP82_101215</name>
</gene>
<dbReference type="PIRSF" id="PIRSF000027">
    <property type="entry name" value="Cytc_c_prime"/>
    <property type="match status" value="1"/>
</dbReference>
<dbReference type="EMBL" id="QJSU01000001">
    <property type="protein sequence ID" value="PYE40899.1"/>
    <property type="molecule type" value="Genomic_DNA"/>
</dbReference>
<dbReference type="GO" id="GO:0042597">
    <property type="term" value="C:periplasmic space"/>
    <property type="evidence" value="ECO:0007669"/>
    <property type="project" value="InterPro"/>
</dbReference>
<comment type="PTM">
    <text evidence="7">Binds 1 heme group per subunit.</text>
</comment>
<dbReference type="InterPro" id="IPR010980">
    <property type="entry name" value="Cyt_c/b562"/>
</dbReference>
<evidence type="ECO:0000256" key="7">
    <source>
        <dbReference type="PIRSR" id="PIRSR000027-2"/>
    </source>
</evidence>
<dbReference type="AlphaFoldDB" id="A0A2V4UPG0"/>
<proteinExistence type="predicted"/>
<evidence type="ECO:0000313" key="10">
    <source>
        <dbReference type="Proteomes" id="UP000247746"/>
    </source>
</evidence>
<evidence type="ECO:0000256" key="5">
    <source>
        <dbReference type="ARBA" id="ARBA00023004"/>
    </source>
</evidence>
<feature type="binding site" description="covalent" evidence="7">
    <location>
        <position position="151"/>
    </location>
    <ligand>
        <name>heme c</name>
        <dbReference type="ChEBI" id="CHEBI:61717"/>
    </ligand>
</feature>
<dbReference type="PROSITE" id="PS51009">
    <property type="entry name" value="CYTCII"/>
    <property type="match status" value="1"/>
</dbReference>
<feature type="binding site" description="axial binding residue" evidence="6">
    <location>
        <position position="152"/>
    </location>
    <ligand>
        <name>heme c</name>
        <dbReference type="ChEBI" id="CHEBI:61717"/>
    </ligand>
    <ligandPart>
        <name>Fe</name>
        <dbReference type="ChEBI" id="CHEBI:18248"/>
    </ligandPart>
</feature>
<keyword evidence="1" id="KW-0813">Transport</keyword>
<dbReference type="GO" id="GO:0005506">
    <property type="term" value="F:iron ion binding"/>
    <property type="evidence" value="ECO:0007669"/>
    <property type="project" value="InterPro"/>
</dbReference>
<evidence type="ECO:0000256" key="8">
    <source>
        <dbReference type="SAM" id="SignalP"/>
    </source>
</evidence>
<evidence type="ECO:0000313" key="9">
    <source>
        <dbReference type="EMBL" id="PYE40899.1"/>
    </source>
</evidence>
<dbReference type="InterPro" id="IPR012127">
    <property type="entry name" value="Cyt_c_prime"/>
</dbReference>
<keyword evidence="10" id="KW-1185">Reference proteome</keyword>
<dbReference type="GO" id="GO:0009055">
    <property type="term" value="F:electron transfer activity"/>
    <property type="evidence" value="ECO:0007669"/>
    <property type="project" value="InterPro"/>
</dbReference>
<accession>A0A2V4UPG0</accession>
<protein>
    <submittedName>
        <fullName evidence="9">Cytochrome c556</fullName>
    </submittedName>
</protein>
<evidence type="ECO:0000256" key="6">
    <source>
        <dbReference type="PIRSR" id="PIRSR000027-1"/>
    </source>
</evidence>
<keyword evidence="2 7" id="KW-0349">Heme</keyword>
<evidence type="ECO:0000256" key="3">
    <source>
        <dbReference type="ARBA" id="ARBA00022723"/>
    </source>
</evidence>